<evidence type="ECO:0000259" key="8">
    <source>
        <dbReference type="Pfam" id="PF00117"/>
    </source>
</evidence>
<keyword evidence="3" id="KW-0547">Nucleotide-binding</keyword>
<dbReference type="AlphaFoldDB" id="A0A7D5XFQ8"/>
<reference evidence="10" key="1">
    <citation type="submission" date="2020-07" db="EMBL/GenBank/DDBJ databases">
        <title>Metabolic diversity and evolutionary history of the archaeal phylum ###Micrarchaeota### uncovered from a freshwater lake metagenome.</title>
        <authorList>
            <person name="Kadnikov V.V."/>
            <person name="Savvichev A.S."/>
            <person name="Mardanov A.V."/>
            <person name="Beletsky A.V."/>
            <person name="Chupakov A.V."/>
            <person name="Kokryatskaya N.M."/>
            <person name="Pimenov N.V."/>
            <person name="Ravin N.V."/>
        </authorList>
    </citation>
    <scope>NUCLEOTIDE SEQUENCE [LARGE SCALE GENOMIC DNA]</scope>
</reference>
<dbReference type="InterPro" id="IPR029062">
    <property type="entry name" value="Class_I_gatase-like"/>
</dbReference>
<keyword evidence="5" id="KW-0658">Purine biosynthesis</keyword>
<dbReference type="Proteomes" id="UP000510821">
    <property type="component" value="Chromosome"/>
</dbReference>
<organism evidence="9 10">
    <name type="scientific">Fermentimicrarchaeum limneticum</name>
    <dbReference type="NCBI Taxonomy" id="2795018"/>
    <lineage>
        <taxon>Archaea</taxon>
        <taxon>Candidatus Micrarchaeota</taxon>
        <taxon>Candidatus Fermentimicrarchaeales</taxon>
        <taxon>Candidatus Fermentimicrarchaeaceae</taxon>
        <taxon>Candidatus Fermentimicrarchaeum</taxon>
    </lineage>
</organism>
<dbReference type="InterPro" id="IPR004739">
    <property type="entry name" value="GMP_synth_GATase"/>
</dbReference>
<evidence type="ECO:0000256" key="6">
    <source>
        <dbReference type="ARBA" id="ARBA00022840"/>
    </source>
</evidence>
<sequence>MRILVVDLGSQWTHRILRTLKYLEVDSEIIPCKTPLSKIDADGLVLSGGAIRIGLGEVKELKELSNYLDNFGKPILGICAGHQFIGLHFGGKAQPSKKPEYGKVELSIDEEDDLFRGLPNKFVVWASHNDEVVNVPHFKILAHSKDCSNEAMKHEKKPIYGCIFHPEVEYTEHGEEIYANFSKICKI</sequence>
<dbReference type="InterPro" id="IPR017926">
    <property type="entry name" value="GATASE"/>
</dbReference>
<dbReference type="GO" id="GO:0005524">
    <property type="term" value="F:ATP binding"/>
    <property type="evidence" value="ECO:0007669"/>
    <property type="project" value="UniProtKB-KW"/>
</dbReference>
<proteinExistence type="predicted"/>
<keyword evidence="7" id="KW-0315">Glutamine amidotransferase</keyword>
<dbReference type="CDD" id="cd01742">
    <property type="entry name" value="GATase1_GMP_Synthase"/>
    <property type="match status" value="1"/>
</dbReference>
<dbReference type="KEGG" id="flt:Sv326_1158"/>
<keyword evidence="4" id="KW-0332">GMP biosynthesis</keyword>
<dbReference type="PANTHER" id="PTHR11922">
    <property type="entry name" value="GMP SYNTHASE-RELATED"/>
    <property type="match status" value="1"/>
</dbReference>
<name>A0A7D5XFQ8_FERL1</name>
<evidence type="ECO:0000313" key="10">
    <source>
        <dbReference type="Proteomes" id="UP000510821"/>
    </source>
</evidence>
<dbReference type="NCBIfam" id="TIGR00888">
    <property type="entry name" value="guaA_Nterm"/>
    <property type="match status" value="1"/>
</dbReference>
<dbReference type="Gene3D" id="3.40.50.880">
    <property type="match status" value="1"/>
</dbReference>
<evidence type="ECO:0000256" key="1">
    <source>
        <dbReference type="ARBA" id="ARBA00002332"/>
    </source>
</evidence>
<dbReference type="EMBL" id="CP058998">
    <property type="protein sequence ID" value="QLJ53333.1"/>
    <property type="molecule type" value="Genomic_DNA"/>
</dbReference>
<comment type="function">
    <text evidence="1">Catalyzes the synthesis of GMP from XMP.</text>
</comment>
<dbReference type="FunFam" id="3.40.50.880:FF:000047">
    <property type="entry name" value="GMP synthase [glutamine-hydrolyzing] subunit A"/>
    <property type="match status" value="1"/>
</dbReference>
<evidence type="ECO:0000256" key="7">
    <source>
        <dbReference type="ARBA" id="ARBA00022962"/>
    </source>
</evidence>
<keyword evidence="6" id="KW-0067">ATP-binding</keyword>
<dbReference type="PRINTS" id="PR00097">
    <property type="entry name" value="ANTSNTHASEII"/>
</dbReference>
<feature type="domain" description="Glutamine amidotransferase" evidence="8">
    <location>
        <begin position="4"/>
        <end position="181"/>
    </location>
</feature>
<accession>A0A7D5XFQ8</accession>
<gene>
    <name evidence="9" type="ORF">Sv326_1158</name>
</gene>
<evidence type="ECO:0000256" key="3">
    <source>
        <dbReference type="ARBA" id="ARBA00022741"/>
    </source>
</evidence>
<dbReference type="GO" id="GO:0005829">
    <property type="term" value="C:cytosol"/>
    <property type="evidence" value="ECO:0007669"/>
    <property type="project" value="TreeGrafter"/>
</dbReference>
<evidence type="ECO:0000256" key="2">
    <source>
        <dbReference type="ARBA" id="ARBA00022598"/>
    </source>
</evidence>
<protein>
    <submittedName>
        <fullName evidence="9">GMP synthase subunit A</fullName>
    </submittedName>
</protein>
<evidence type="ECO:0000313" key="9">
    <source>
        <dbReference type="EMBL" id="QLJ53333.1"/>
    </source>
</evidence>
<dbReference type="Pfam" id="PF00117">
    <property type="entry name" value="GATase"/>
    <property type="match status" value="1"/>
</dbReference>
<evidence type="ECO:0000256" key="4">
    <source>
        <dbReference type="ARBA" id="ARBA00022749"/>
    </source>
</evidence>
<dbReference type="NCBIfam" id="NF001975">
    <property type="entry name" value="PRK00758.1"/>
    <property type="match status" value="1"/>
</dbReference>
<dbReference type="GO" id="GO:0003921">
    <property type="term" value="F:GMP synthase activity"/>
    <property type="evidence" value="ECO:0007669"/>
    <property type="project" value="TreeGrafter"/>
</dbReference>
<dbReference type="PANTHER" id="PTHR11922:SF2">
    <property type="entry name" value="GMP SYNTHASE [GLUTAMINE-HYDROLYZING]"/>
    <property type="match status" value="1"/>
</dbReference>
<keyword evidence="2" id="KW-0436">Ligase</keyword>
<dbReference type="PROSITE" id="PS51273">
    <property type="entry name" value="GATASE_TYPE_1"/>
    <property type="match status" value="1"/>
</dbReference>
<evidence type="ECO:0000256" key="5">
    <source>
        <dbReference type="ARBA" id="ARBA00022755"/>
    </source>
</evidence>
<dbReference type="SUPFAM" id="SSF52317">
    <property type="entry name" value="Class I glutamine amidotransferase-like"/>
    <property type="match status" value="1"/>
</dbReference>